<evidence type="ECO:0000259" key="10">
    <source>
        <dbReference type="Pfam" id="PF08221"/>
    </source>
</evidence>
<sequence>MSKDIWLMDGILDHDKLPESDSEDDSDNSLQNDSGNEAINSNGYSAERQEAEKRIKLCGHKQVFFHHTLLKTLEMRVGNRYMDLLALLCDCDHDELQIKIDYHHNLSRINSELYIGLHCINDEIPDQKLTWKKVLSALMKINRWDVLRALFSPDLDEYWNKGSDCGAKSSVEHTFNLKQPVESLDFDSRPENYRIPQTCFPTGPSRSDMQDSGINSASAEQAISSSFSNMTIGNNQMQVRSGGANPNGITSQQNGLPQPIPTAMPQNQFSSLNPPWQIAMMCQHPQSLYTQANTQYVSSYMNNSDVWSQQQSMFAGTPSLMLHQSPSMQNNGNSMTFQSSLIPMSFEGGLPTLPIASNPRMNDICSPPTRNVINNEVQMSANFAQRNHLNNSISTTIPRGVFSEPVDEITNQKWHVLLTYSLDAEKIAKELQLRLWEDFSILAMTAQQMRNRIKHTLGEDVNIRCRDVKFVVPLLSKKYIADIGYGYLLENEYVSTLYDSDQSKIDRDLVSSIYTKFVNMCLTAGGRNYKVRPLSVIRNSYDICQHLHPCLLQVWHLWQEFEDFVDIINTDVAMCTLFTGRSLLDKEHVVSRRFHHPFAKMTQVQNDLALKLLQEHFGDIVMSVGRCLLERGTSPIGEIIQQTNESITSVKNSLVVLIQHDLVSFQLNSRGIVSYQMKSDDVYPMLSYPLCIDAAEKLFNAEGKLIVEQIILCGKLKLTEIVEKVKNDSAKIAKPIIQEQMIINKFTNMVDDHYIQRCSTVVQEPNNIQLLKPHEDELYLLPDCDDNGRPKKRLQLEGSESQNNEVFWKLNANTFNLYLRNQIIIKSIEKKFDSTAAIIIETMLKLMESYKNIKCIDSNPISKFRISNELPPGSGILPPVLDQYLTRLSEDSVQIISKVDDHQGGMYCLRLARFINSLTWAMIERIIEERTERNRNYVDDTSQGCEADNLYTFRGKFNSFARSSSNFGLHTHKNIFLFCIRFPQVVRMLLEWCHKSLFNLKVARECEMKQNKRLLEKKQKINAIIEAMKIQNTDPNEIAEVEGLITPPETLVLENVQKASDKLETGEINLLECLLIFKLCIDYYMLK</sequence>
<dbReference type="FunFam" id="1.10.10.10:FF:000218">
    <property type="entry name" value="DNA-directed RNA polymerase III subunit RPC3"/>
    <property type="match status" value="1"/>
</dbReference>
<reference evidence="11" key="2">
    <citation type="submission" date="2015-02" db="UniProtKB">
        <authorList>
            <consortium name="EnsemblMetazoa"/>
        </authorList>
    </citation>
    <scope>IDENTIFICATION</scope>
</reference>
<dbReference type="EnsemblMetazoa" id="SMAR006809-RA">
    <property type="protein sequence ID" value="SMAR006809-PA"/>
    <property type="gene ID" value="SMAR006809"/>
</dbReference>
<dbReference type="EMBL" id="JH431728">
    <property type="status" value="NOT_ANNOTATED_CDS"/>
    <property type="molecule type" value="Genomic_DNA"/>
</dbReference>
<evidence type="ECO:0000256" key="8">
    <source>
        <dbReference type="SAM" id="MobiDB-lite"/>
    </source>
</evidence>
<feature type="domain" description="RNA polymerase III Rpc82 C -terminal" evidence="9">
    <location>
        <begin position="786"/>
        <end position="916"/>
    </location>
</feature>
<comment type="subunit">
    <text evidence="7">Component of the RNA polymerase III (Pol III) complex consisting of 17 subunits.</text>
</comment>
<dbReference type="GO" id="GO:0006351">
    <property type="term" value="P:DNA-templated transcription"/>
    <property type="evidence" value="ECO:0007669"/>
    <property type="project" value="InterPro"/>
</dbReference>
<dbReference type="eggNOG" id="KOG2587">
    <property type="taxonomic scope" value="Eukaryota"/>
</dbReference>
<evidence type="ECO:0000256" key="7">
    <source>
        <dbReference type="RuleBase" id="RU367076"/>
    </source>
</evidence>
<evidence type="ECO:0000313" key="12">
    <source>
        <dbReference type="Proteomes" id="UP000014500"/>
    </source>
</evidence>
<evidence type="ECO:0000256" key="5">
    <source>
        <dbReference type="ARBA" id="ARBA00023163"/>
    </source>
</evidence>
<accession>T1IZX1</accession>
<dbReference type="Proteomes" id="UP000014500">
    <property type="component" value="Unassembled WGS sequence"/>
</dbReference>
<evidence type="ECO:0000256" key="4">
    <source>
        <dbReference type="ARBA" id="ARBA00022478"/>
    </source>
</evidence>
<dbReference type="InterPro" id="IPR013197">
    <property type="entry name" value="RNA_pol_III_RPC82-rel_HTH"/>
</dbReference>
<evidence type="ECO:0000313" key="11">
    <source>
        <dbReference type="EnsemblMetazoa" id="SMAR006809-PA"/>
    </source>
</evidence>
<feature type="compositionally biased region" description="Polar residues" evidence="8">
    <location>
        <begin position="204"/>
        <end position="220"/>
    </location>
</feature>
<name>T1IZX1_STRMM</name>
<comment type="function">
    <text evidence="7">DNA-dependent RNA polymerase catalyzes the transcription of DNA into RNA using the four ribonucleoside triphosphates as substrates. Specific core component of RNA polymerase III which synthesizes small RNAs, such as 5S rRNA and tRNAs.</text>
</comment>
<dbReference type="GO" id="GO:0003697">
    <property type="term" value="F:single-stranded DNA binding"/>
    <property type="evidence" value="ECO:0007669"/>
    <property type="project" value="UniProtKB-UniRule"/>
</dbReference>
<dbReference type="AlphaFoldDB" id="T1IZX1"/>
<keyword evidence="6 7" id="KW-0539">Nucleus</keyword>
<dbReference type="PANTHER" id="PTHR12949:SF0">
    <property type="entry name" value="DNA-DIRECTED RNA POLYMERASE III SUBUNIT RPC3"/>
    <property type="match status" value="1"/>
</dbReference>
<protein>
    <recommendedName>
        <fullName evidence="3 7">DNA-directed RNA polymerase III subunit RPC3</fullName>
        <shortName evidence="7">RNA polymerase III subunit C3</shortName>
    </recommendedName>
</protein>
<feature type="compositionally biased region" description="Polar residues" evidence="8">
    <location>
        <begin position="35"/>
        <end position="44"/>
    </location>
</feature>
<dbReference type="Pfam" id="PF08221">
    <property type="entry name" value="HTH_9"/>
    <property type="match status" value="1"/>
</dbReference>
<evidence type="ECO:0000256" key="2">
    <source>
        <dbReference type="ARBA" id="ARBA00007206"/>
    </source>
</evidence>
<dbReference type="Gene3D" id="6.10.140.1450">
    <property type="match status" value="1"/>
</dbReference>
<dbReference type="Gene3D" id="1.10.10.10">
    <property type="entry name" value="Winged helix-like DNA-binding domain superfamily/Winged helix DNA-binding domain"/>
    <property type="match status" value="3"/>
</dbReference>
<feature type="region of interest" description="Disordered" evidence="8">
    <location>
        <begin position="200"/>
        <end position="220"/>
    </location>
</feature>
<organism evidence="11 12">
    <name type="scientific">Strigamia maritima</name>
    <name type="common">European centipede</name>
    <name type="synonym">Geophilus maritimus</name>
    <dbReference type="NCBI Taxonomy" id="126957"/>
    <lineage>
        <taxon>Eukaryota</taxon>
        <taxon>Metazoa</taxon>
        <taxon>Ecdysozoa</taxon>
        <taxon>Arthropoda</taxon>
        <taxon>Myriapoda</taxon>
        <taxon>Chilopoda</taxon>
        <taxon>Pleurostigmophora</taxon>
        <taxon>Geophilomorpha</taxon>
        <taxon>Linotaeniidae</taxon>
        <taxon>Strigamia</taxon>
    </lineage>
</organism>
<evidence type="ECO:0000256" key="1">
    <source>
        <dbReference type="ARBA" id="ARBA00004123"/>
    </source>
</evidence>
<dbReference type="InterPro" id="IPR036388">
    <property type="entry name" value="WH-like_DNA-bd_sf"/>
</dbReference>
<keyword evidence="4 7" id="KW-0240">DNA-directed RNA polymerase</keyword>
<feature type="domain" description="RNA polymerase III subunit RPC82-related helix-turn-helix" evidence="10">
    <location>
        <begin position="608"/>
        <end position="666"/>
    </location>
</feature>
<evidence type="ECO:0000256" key="3">
    <source>
        <dbReference type="ARBA" id="ARBA00016689"/>
    </source>
</evidence>
<keyword evidence="12" id="KW-1185">Reference proteome</keyword>
<feature type="region of interest" description="Disordered" evidence="8">
    <location>
        <begin position="16"/>
        <end position="45"/>
    </location>
</feature>
<feature type="region of interest" description="Disordered" evidence="8">
    <location>
        <begin position="236"/>
        <end position="258"/>
    </location>
</feature>
<dbReference type="InterPro" id="IPR008806">
    <property type="entry name" value="RNA_pol_III_Rpc82_C"/>
</dbReference>
<dbReference type="Pfam" id="PF20912">
    <property type="entry name" value="RPC3_helical"/>
    <property type="match status" value="1"/>
</dbReference>
<dbReference type="GO" id="GO:0005666">
    <property type="term" value="C:RNA polymerase III complex"/>
    <property type="evidence" value="ECO:0007669"/>
    <property type="project" value="UniProtKB-UniRule"/>
</dbReference>
<dbReference type="Pfam" id="PF05645">
    <property type="entry name" value="RNA_pol_Rpc82"/>
    <property type="match status" value="1"/>
</dbReference>
<feature type="compositionally biased region" description="Polar residues" evidence="8">
    <location>
        <begin position="247"/>
        <end position="256"/>
    </location>
</feature>
<evidence type="ECO:0000256" key="6">
    <source>
        <dbReference type="ARBA" id="ARBA00023242"/>
    </source>
</evidence>
<comment type="subcellular location">
    <subcellularLocation>
        <location evidence="1 7">Nucleus</location>
    </subcellularLocation>
</comment>
<dbReference type="HOGENOM" id="CLU_285184_0_0_1"/>
<dbReference type="InterPro" id="IPR039748">
    <property type="entry name" value="RPC3"/>
</dbReference>
<comment type="similarity">
    <text evidence="2 7">Belongs to the eukaryotic RPC3/POLR3C RNA polymerase subunit family.</text>
</comment>
<keyword evidence="5 7" id="KW-0804">Transcription</keyword>
<dbReference type="STRING" id="126957.T1IZX1"/>
<reference evidence="12" key="1">
    <citation type="submission" date="2011-05" db="EMBL/GenBank/DDBJ databases">
        <authorList>
            <person name="Richards S.R."/>
            <person name="Qu J."/>
            <person name="Jiang H."/>
            <person name="Jhangiani S.N."/>
            <person name="Agravi P."/>
            <person name="Goodspeed R."/>
            <person name="Gross S."/>
            <person name="Mandapat C."/>
            <person name="Jackson L."/>
            <person name="Mathew T."/>
            <person name="Pu L."/>
            <person name="Thornton R."/>
            <person name="Saada N."/>
            <person name="Wilczek-Boney K.B."/>
            <person name="Lee S."/>
            <person name="Kovar C."/>
            <person name="Wu Y."/>
            <person name="Scherer S.E."/>
            <person name="Worley K.C."/>
            <person name="Muzny D.M."/>
            <person name="Gibbs R."/>
        </authorList>
    </citation>
    <scope>NUCLEOTIDE SEQUENCE</scope>
    <source>
        <strain evidence="12">Brora</strain>
    </source>
</reference>
<dbReference type="PANTHER" id="PTHR12949">
    <property type="entry name" value="RNA POLYMERASE III DNA DIRECTED -RELATED"/>
    <property type="match status" value="1"/>
</dbReference>
<proteinExistence type="inferred from homology"/>
<evidence type="ECO:0000259" key="9">
    <source>
        <dbReference type="Pfam" id="PF05645"/>
    </source>
</evidence>